<dbReference type="AlphaFoldDB" id="A0A814F7I0"/>
<comment type="caution">
    <text evidence="2">The sequence shown here is derived from an EMBL/GenBank/DDBJ whole genome shotgun (WGS) entry which is preliminary data.</text>
</comment>
<dbReference type="PANTHER" id="PTHR13627">
    <property type="entry name" value="FUKUTIN RELATED PROTEIN"/>
    <property type="match status" value="1"/>
</dbReference>
<proteinExistence type="predicted"/>
<evidence type="ECO:0000313" key="2">
    <source>
        <dbReference type="EMBL" id="CAF0977730.1"/>
    </source>
</evidence>
<gene>
    <name evidence="2" type="ORF">EDS130_LOCUS13703</name>
</gene>
<dbReference type="GO" id="GO:0009100">
    <property type="term" value="P:glycoprotein metabolic process"/>
    <property type="evidence" value="ECO:0007669"/>
    <property type="project" value="UniProtKB-ARBA"/>
</dbReference>
<dbReference type="EMBL" id="CAJNOJ010000055">
    <property type="protein sequence ID" value="CAF0977730.1"/>
    <property type="molecule type" value="Genomic_DNA"/>
</dbReference>
<dbReference type="OrthoDB" id="444255at2759"/>
<sequence length="308" mass="36838">MSGLTSLMISFYELNRSSTFCCSETTLRQRYKHEFQQLLHHRLNQSYEQPSNVSYSMASSLPKLPYFYSLWKTSRLLPRLITPCEHQVYIKLLKTLHDLCESNGIHYMISHGTLLGSYRNHDILPYDDDADVLIPRKDYSRLAELNQLNNETDWEFYLKSSRNMKFYFRKSPPAGRYSWKWPFIGIQFYTETATHIKIKRDISKQFIFPLVLRPIATLWLRAPRNAHKYLNSLMNGHYSKFSIDEKCLLQKYSHRHEAHRYISRAVDCVQLHNTYPFIRRTCDETYCQEHFMLNNQTVLYTLKMLKDQ</sequence>
<evidence type="ECO:0000313" key="3">
    <source>
        <dbReference type="Proteomes" id="UP000663852"/>
    </source>
</evidence>
<dbReference type="InterPro" id="IPR007074">
    <property type="entry name" value="LicD/FKTN/FKRP_NTP_transf"/>
</dbReference>
<dbReference type="Pfam" id="PF04991">
    <property type="entry name" value="LicD"/>
    <property type="match status" value="1"/>
</dbReference>
<evidence type="ECO:0000259" key="1">
    <source>
        <dbReference type="Pfam" id="PF04991"/>
    </source>
</evidence>
<dbReference type="InterPro" id="IPR052613">
    <property type="entry name" value="LicD_transferase"/>
</dbReference>
<organism evidence="2 3">
    <name type="scientific">Adineta ricciae</name>
    <name type="common">Rotifer</name>
    <dbReference type="NCBI Taxonomy" id="249248"/>
    <lineage>
        <taxon>Eukaryota</taxon>
        <taxon>Metazoa</taxon>
        <taxon>Spiralia</taxon>
        <taxon>Gnathifera</taxon>
        <taxon>Rotifera</taxon>
        <taxon>Eurotatoria</taxon>
        <taxon>Bdelloidea</taxon>
        <taxon>Adinetida</taxon>
        <taxon>Adinetidae</taxon>
        <taxon>Adineta</taxon>
    </lineage>
</organism>
<name>A0A814F7I0_ADIRI</name>
<dbReference type="PANTHER" id="PTHR13627:SF31">
    <property type="entry name" value="RIBITOL 5-PHOSPHATE TRANSFERASE FKRP"/>
    <property type="match status" value="1"/>
</dbReference>
<reference evidence="2" key="1">
    <citation type="submission" date="2021-02" db="EMBL/GenBank/DDBJ databases">
        <authorList>
            <person name="Nowell W R."/>
        </authorList>
    </citation>
    <scope>NUCLEOTIDE SEQUENCE</scope>
</reference>
<accession>A0A814F7I0</accession>
<dbReference type="Proteomes" id="UP000663852">
    <property type="component" value="Unassembled WGS sequence"/>
</dbReference>
<protein>
    <recommendedName>
        <fullName evidence="1">LicD/FKTN/FKRP nucleotidyltransferase domain-containing protein</fullName>
    </recommendedName>
</protein>
<feature type="domain" description="LicD/FKTN/FKRP nucleotidyltransferase" evidence="1">
    <location>
        <begin position="100"/>
        <end position="149"/>
    </location>
</feature>